<gene>
    <name evidence="1" type="ORF">Hypma_007585</name>
</gene>
<dbReference type="EMBL" id="LUEZ02000041">
    <property type="protein sequence ID" value="RDB24839.1"/>
    <property type="molecule type" value="Genomic_DNA"/>
</dbReference>
<comment type="caution">
    <text evidence="1">The sequence shown here is derived from an EMBL/GenBank/DDBJ whole genome shotgun (WGS) entry which is preliminary data.</text>
</comment>
<dbReference type="STRING" id="39966.A0A369JRD1"/>
<reference evidence="1" key="1">
    <citation type="submission" date="2018-04" db="EMBL/GenBank/DDBJ databases">
        <title>Whole genome sequencing of Hypsizygus marmoreus.</title>
        <authorList>
            <person name="Choi I.-G."/>
            <person name="Min B."/>
            <person name="Kim J.-G."/>
            <person name="Kim S."/>
            <person name="Oh Y.-L."/>
            <person name="Kong W.-S."/>
            <person name="Park H."/>
            <person name="Jeong J."/>
            <person name="Song E.-S."/>
        </authorList>
    </citation>
    <scope>NUCLEOTIDE SEQUENCE [LARGE SCALE GENOMIC DNA]</scope>
    <source>
        <strain evidence="1">51987-8</strain>
    </source>
</reference>
<dbReference type="Proteomes" id="UP000076154">
    <property type="component" value="Unassembled WGS sequence"/>
</dbReference>
<dbReference type="OrthoDB" id="2150324at2759"/>
<name>A0A369JRD1_HYPMA</name>
<dbReference type="AlphaFoldDB" id="A0A369JRD1"/>
<sequence>MPYPVKSIHIGRKVGQVPELIDYHNQQVQNLEVVLKKYLSKRRQNREATAYHSYRCIFWIWWGAQGCHRILYSKAQRDRGSYRVDSNQYRTLEQFEDSRSNHMSVGTGT</sequence>
<dbReference type="InParanoid" id="A0A369JRD1"/>
<protein>
    <submittedName>
        <fullName evidence="1">Uncharacterized protein</fullName>
    </submittedName>
</protein>
<evidence type="ECO:0000313" key="1">
    <source>
        <dbReference type="EMBL" id="RDB24839.1"/>
    </source>
</evidence>
<proteinExistence type="predicted"/>
<keyword evidence="2" id="KW-1185">Reference proteome</keyword>
<accession>A0A369JRD1</accession>
<evidence type="ECO:0000313" key="2">
    <source>
        <dbReference type="Proteomes" id="UP000076154"/>
    </source>
</evidence>
<organism evidence="1 2">
    <name type="scientific">Hypsizygus marmoreus</name>
    <name type="common">White beech mushroom</name>
    <name type="synonym">Agaricus marmoreus</name>
    <dbReference type="NCBI Taxonomy" id="39966"/>
    <lineage>
        <taxon>Eukaryota</taxon>
        <taxon>Fungi</taxon>
        <taxon>Dikarya</taxon>
        <taxon>Basidiomycota</taxon>
        <taxon>Agaricomycotina</taxon>
        <taxon>Agaricomycetes</taxon>
        <taxon>Agaricomycetidae</taxon>
        <taxon>Agaricales</taxon>
        <taxon>Tricholomatineae</taxon>
        <taxon>Lyophyllaceae</taxon>
        <taxon>Hypsizygus</taxon>
    </lineage>
</organism>